<dbReference type="OrthoDB" id="407509at2759"/>
<comment type="caution">
    <text evidence="1">The sequence shown here is derived from an EMBL/GenBank/DDBJ whole genome shotgun (WGS) entry which is preliminary data.</text>
</comment>
<dbReference type="EMBL" id="CAKXAJ010018783">
    <property type="protein sequence ID" value="CAH2217916.1"/>
    <property type="molecule type" value="Genomic_DNA"/>
</dbReference>
<proteinExistence type="predicted"/>
<protein>
    <submittedName>
        <fullName evidence="1">Jg24717 protein</fullName>
    </submittedName>
</protein>
<accession>A0A8S4QT09</accession>
<reference evidence="1" key="1">
    <citation type="submission" date="2022-03" db="EMBL/GenBank/DDBJ databases">
        <authorList>
            <person name="Lindestad O."/>
        </authorList>
    </citation>
    <scope>NUCLEOTIDE SEQUENCE</scope>
</reference>
<name>A0A8S4QT09_9NEOP</name>
<organism evidence="1 2">
    <name type="scientific">Pararge aegeria aegeria</name>
    <dbReference type="NCBI Taxonomy" id="348720"/>
    <lineage>
        <taxon>Eukaryota</taxon>
        <taxon>Metazoa</taxon>
        <taxon>Ecdysozoa</taxon>
        <taxon>Arthropoda</taxon>
        <taxon>Hexapoda</taxon>
        <taxon>Insecta</taxon>
        <taxon>Pterygota</taxon>
        <taxon>Neoptera</taxon>
        <taxon>Endopterygota</taxon>
        <taxon>Lepidoptera</taxon>
        <taxon>Glossata</taxon>
        <taxon>Ditrysia</taxon>
        <taxon>Papilionoidea</taxon>
        <taxon>Nymphalidae</taxon>
        <taxon>Satyrinae</taxon>
        <taxon>Satyrini</taxon>
        <taxon>Parargina</taxon>
        <taxon>Pararge</taxon>
    </lineage>
</organism>
<sequence length="92" mass="10069">MGLIKKLVVTRAMERAMLGVSLRDQIKNKDIRRKTVLGHIDATPPSGECGCGAWERRRYAESPSSVQRYVSAVTDRCVTLLLPAAPPLACTS</sequence>
<dbReference type="Proteomes" id="UP000838756">
    <property type="component" value="Unassembled WGS sequence"/>
</dbReference>
<gene>
    <name evidence="1" type="primary">jg24717</name>
    <name evidence="1" type="ORF">PAEG_LOCUS5792</name>
</gene>
<evidence type="ECO:0000313" key="1">
    <source>
        <dbReference type="EMBL" id="CAH2217916.1"/>
    </source>
</evidence>
<dbReference type="AlphaFoldDB" id="A0A8S4QT09"/>
<keyword evidence="2" id="KW-1185">Reference proteome</keyword>
<evidence type="ECO:0000313" key="2">
    <source>
        <dbReference type="Proteomes" id="UP000838756"/>
    </source>
</evidence>